<feature type="site" description="Cleavage (non-hydrolytic); by autocatalysis" evidence="11">
    <location>
        <begin position="189"/>
        <end position="190"/>
    </location>
</feature>
<comment type="cofactor">
    <cofactor evidence="11">
        <name>pyruvate</name>
        <dbReference type="ChEBI" id="CHEBI:15361"/>
    </cofactor>
    <text evidence="11">Binds 1 pyruvoyl group covalently per subunit.</text>
</comment>
<comment type="subcellular location">
    <subcellularLocation>
        <location evidence="11">Cell membrane</location>
        <topology evidence="11">Peripheral membrane protein</topology>
    </subcellularLocation>
</comment>
<dbReference type="GeneID" id="4684110"/>
<dbReference type="NCBIfam" id="NF003678">
    <property type="entry name" value="PRK05305.1-2"/>
    <property type="match status" value="1"/>
</dbReference>
<dbReference type="NCBIfam" id="NF003679">
    <property type="entry name" value="PRK05305.1-3"/>
    <property type="match status" value="1"/>
</dbReference>
<feature type="chain" id="PRO_5044928910" description="Phosphatidylserine decarboxylase alpha chain" evidence="11">
    <location>
        <begin position="190"/>
        <end position="232"/>
    </location>
</feature>
<keyword evidence="3 11" id="KW-0210">Decarboxylase</keyword>
<keyword evidence="5 11" id="KW-0472">Membrane</keyword>
<comment type="pathway">
    <text evidence="11">Phospholipid metabolism; phosphatidylethanolamine biosynthesis; phosphatidylethanolamine from CDP-diacylglycerol: step 2/2.</text>
</comment>
<keyword evidence="9 11" id="KW-1208">Phospholipid metabolism</keyword>
<protein>
    <recommendedName>
        <fullName evidence="11">Phosphatidylserine decarboxylase proenzyme</fullName>
        <ecNumber evidence="11">4.1.1.65</ecNumber>
    </recommendedName>
    <component>
        <recommendedName>
            <fullName evidence="11">Phosphatidylserine decarboxylase alpha chain</fullName>
        </recommendedName>
    </component>
    <component>
        <recommendedName>
            <fullName evidence="11">Phosphatidylserine decarboxylase beta chain</fullName>
        </recommendedName>
    </component>
</protein>
<name>A0ABN0IGX1_BARBA</name>
<dbReference type="NCBIfam" id="NF003685">
    <property type="entry name" value="PRK05305.2-5"/>
    <property type="match status" value="1"/>
</dbReference>
<keyword evidence="10 11" id="KW-0670">Pyruvate</keyword>
<feature type="chain" id="PRO_5044928911" description="Phosphatidylserine decarboxylase beta chain" evidence="11">
    <location>
        <begin position="1"/>
        <end position="189"/>
    </location>
</feature>
<evidence type="ECO:0000256" key="1">
    <source>
        <dbReference type="ARBA" id="ARBA00022475"/>
    </source>
</evidence>
<dbReference type="PANTHER" id="PTHR35809:SF1">
    <property type="entry name" value="ARCHAETIDYLSERINE DECARBOXYLASE PROENZYME-RELATED"/>
    <property type="match status" value="1"/>
</dbReference>
<keyword evidence="14" id="KW-1185">Reference proteome</keyword>
<comment type="function">
    <text evidence="11">Catalyzes the formation of phosphatidylethanolamine (PtdEtn) from phosphatidylserine (PtdSer).</text>
</comment>
<accession>A0ABN0IGX1</accession>
<dbReference type="EMBL" id="AMQK01000006">
    <property type="protein sequence ID" value="EKS45048.1"/>
    <property type="molecule type" value="Genomic_DNA"/>
</dbReference>
<comment type="subunit">
    <text evidence="11">Heterodimer of a large membrane-associated beta subunit and a small pyruvoyl-containing alpha subunit.</text>
</comment>
<keyword evidence="8 11" id="KW-0456">Lyase</keyword>
<organism evidence="13 14">
    <name type="scientific">Bartonella bacilliformis INS</name>
    <dbReference type="NCBI Taxonomy" id="1206782"/>
    <lineage>
        <taxon>Bacteria</taxon>
        <taxon>Pseudomonadati</taxon>
        <taxon>Pseudomonadota</taxon>
        <taxon>Alphaproteobacteria</taxon>
        <taxon>Hyphomicrobiales</taxon>
        <taxon>Bartonellaceae</taxon>
        <taxon>Bartonella</taxon>
    </lineage>
</organism>
<comment type="caution">
    <text evidence="13">The sequence shown here is derived from an EMBL/GenBank/DDBJ whole genome shotgun (WGS) entry which is preliminary data.</text>
</comment>
<dbReference type="HAMAP" id="MF_00664">
    <property type="entry name" value="PS_decarb_PSD_A"/>
    <property type="match status" value="1"/>
</dbReference>
<evidence type="ECO:0000256" key="10">
    <source>
        <dbReference type="ARBA" id="ARBA00023317"/>
    </source>
</evidence>
<feature type="modified residue" description="Pyruvic acid (Ser); by autocatalysis" evidence="11">
    <location>
        <position position="190"/>
    </location>
</feature>
<dbReference type="RefSeq" id="WP_005766565.1">
    <property type="nucleotide sequence ID" value="NZ_AMQK01000006.1"/>
</dbReference>
<proteinExistence type="inferred from homology"/>
<evidence type="ECO:0000256" key="6">
    <source>
        <dbReference type="ARBA" id="ARBA00023145"/>
    </source>
</evidence>
<dbReference type="InterPro" id="IPR033175">
    <property type="entry name" value="PSD-A"/>
</dbReference>
<dbReference type="Pfam" id="PF02666">
    <property type="entry name" value="PS_Dcarbxylase"/>
    <property type="match status" value="1"/>
</dbReference>
<keyword evidence="1 11" id="KW-1003">Cell membrane</keyword>
<feature type="active site" description="Schiff-base intermediate with substrate; via pyruvic acid" evidence="11">
    <location>
        <position position="190"/>
    </location>
</feature>
<comment type="catalytic activity">
    <reaction evidence="11">
        <text>a 1,2-diacyl-sn-glycero-3-phospho-L-serine + H(+) = a 1,2-diacyl-sn-glycero-3-phosphoethanolamine + CO2</text>
        <dbReference type="Rhea" id="RHEA:20828"/>
        <dbReference type="ChEBI" id="CHEBI:15378"/>
        <dbReference type="ChEBI" id="CHEBI:16526"/>
        <dbReference type="ChEBI" id="CHEBI:57262"/>
        <dbReference type="ChEBI" id="CHEBI:64612"/>
        <dbReference type="EC" id="4.1.1.65"/>
    </reaction>
</comment>
<evidence type="ECO:0000313" key="13">
    <source>
        <dbReference type="EMBL" id="EKS45048.1"/>
    </source>
</evidence>
<dbReference type="Proteomes" id="UP000009359">
    <property type="component" value="Unassembled WGS sequence"/>
</dbReference>
<feature type="transmembrane region" description="Helical" evidence="12">
    <location>
        <begin position="21"/>
        <end position="54"/>
    </location>
</feature>
<dbReference type="EC" id="4.1.1.65" evidence="11"/>
<keyword evidence="6 11" id="KW-0865">Zymogen</keyword>
<dbReference type="InterPro" id="IPR003817">
    <property type="entry name" value="PS_Dcarbxylase"/>
</dbReference>
<keyword evidence="2 11" id="KW-0444">Lipid biosynthesis</keyword>
<keyword evidence="7 11" id="KW-0594">Phospholipid biosynthesis</keyword>
<evidence type="ECO:0000256" key="9">
    <source>
        <dbReference type="ARBA" id="ARBA00023264"/>
    </source>
</evidence>
<evidence type="ECO:0000256" key="5">
    <source>
        <dbReference type="ARBA" id="ARBA00023136"/>
    </source>
</evidence>
<dbReference type="PANTHER" id="PTHR35809">
    <property type="entry name" value="ARCHAETIDYLSERINE DECARBOXYLASE PROENZYME-RELATED"/>
    <property type="match status" value="1"/>
</dbReference>
<keyword evidence="4 11" id="KW-0443">Lipid metabolism</keyword>
<comment type="PTM">
    <text evidence="11">Is synthesized initially as an inactive proenzyme. Formation of the active enzyme involves a self-maturation process in which the active site pyruvoyl group is generated from an internal serine residue via an autocatalytic post-translational modification. Two non-identical subunits are generated from the proenzyme in this reaction, and the pyruvate is formed at the N-terminus of the alpha chain, which is derived from the carboxyl end of the proenzyme. The post-translation cleavage follows an unusual pathway, termed non-hydrolytic serinolysis, in which the side chain hydroxyl group of the serine supplies its oxygen atom to form the C-terminus of the beta chain, while the remainder of the serine residue undergoes an oxidative deamination to produce ammonia and the pyruvoyl prosthetic group on the alpha chain.</text>
</comment>
<evidence type="ECO:0000256" key="2">
    <source>
        <dbReference type="ARBA" id="ARBA00022516"/>
    </source>
</evidence>
<sequence length="232" mass="25879">MSVFRSIRDGVVPIHKEGYPFIVAFFVASLILGWIWDPLFWFGLVLTVWCIYFFRDPERVTPMNADWVVSPADGRISFVGLCVPPEELDLGKNEMMRVSVFMDVFSCHINRAPVSGTIESIVYSPGKFVNADLDKASEFNERNGVVIDSKHGKIGVVQIAGLVARRIICWSKEDDSVAAGQRFGMIRFGSRLDVYMPAEIKLRVAVGQTSIAGETVLGSFDSDITTTDFRLN</sequence>
<evidence type="ECO:0000256" key="11">
    <source>
        <dbReference type="HAMAP-Rule" id="MF_00664"/>
    </source>
</evidence>
<gene>
    <name evidence="11" type="primary">psd</name>
    <name evidence="13" type="ORF">BbINS_02249</name>
</gene>
<comment type="similarity">
    <text evidence="11">Belongs to the phosphatidylserine decarboxylase family. PSD-A subfamily.</text>
</comment>
<evidence type="ECO:0000256" key="7">
    <source>
        <dbReference type="ARBA" id="ARBA00023209"/>
    </source>
</evidence>
<evidence type="ECO:0000256" key="3">
    <source>
        <dbReference type="ARBA" id="ARBA00022793"/>
    </source>
</evidence>
<dbReference type="GO" id="GO:0004609">
    <property type="term" value="F:phosphatidylserine decarboxylase activity"/>
    <property type="evidence" value="ECO:0007669"/>
    <property type="project" value="UniProtKB-EC"/>
</dbReference>
<evidence type="ECO:0000256" key="4">
    <source>
        <dbReference type="ARBA" id="ARBA00023098"/>
    </source>
</evidence>
<keyword evidence="12" id="KW-0812">Transmembrane</keyword>
<evidence type="ECO:0000256" key="12">
    <source>
        <dbReference type="SAM" id="Phobius"/>
    </source>
</evidence>
<keyword evidence="12" id="KW-1133">Transmembrane helix</keyword>
<dbReference type="NCBIfam" id="NF003677">
    <property type="entry name" value="PRK05305.1-1"/>
    <property type="match status" value="1"/>
</dbReference>
<evidence type="ECO:0000313" key="14">
    <source>
        <dbReference type="Proteomes" id="UP000009359"/>
    </source>
</evidence>
<evidence type="ECO:0000256" key="8">
    <source>
        <dbReference type="ARBA" id="ARBA00023239"/>
    </source>
</evidence>
<reference evidence="13 14" key="1">
    <citation type="journal article" date="2013" name="Genome Announc.">
        <title>Whole Genome Sequencing and Comparative Analysis of Bartonella bacilliformis Strain INS, the Causative Agent of Carrion's Disease.</title>
        <authorList>
            <person name="Tarazona D."/>
            <person name="Padilla C."/>
            <person name="Caceres O."/>
            <person name="Montenegro J.D."/>
            <person name="Bailon H."/>
            <person name="Ventura G."/>
            <person name="Mendoza G."/>
            <person name="Anaya E."/>
            <person name="Guio H."/>
        </authorList>
    </citation>
    <scope>NUCLEOTIDE SEQUENCE [LARGE SCALE GENOMIC DNA]</scope>
    <source>
        <strain evidence="13 14">INS</strain>
    </source>
</reference>